<dbReference type="InterPro" id="IPR007750">
    <property type="entry name" value="DUF674"/>
</dbReference>
<proteinExistence type="predicted"/>
<dbReference type="EMBL" id="JAUIZM010000007">
    <property type="protein sequence ID" value="KAK1373700.1"/>
    <property type="molecule type" value="Genomic_DNA"/>
</dbReference>
<comment type="caution">
    <text evidence="1">The sequence shown here is derived from an EMBL/GenBank/DDBJ whole genome shotgun (WGS) entry which is preliminary data.</text>
</comment>
<protein>
    <submittedName>
        <fullName evidence="1">DNA polymerase zeta catalytic subunit</fullName>
    </submittedName>
</protein>
<dbReference type="PANTHER" id="PTHR33103">
    <property type="entry name" value="OS01G0153900 PROTEIN"/>
    <property type="match status" value="1"/>
</dbReference>
<sequence>MFQRDEVSRECKGASKTISSLYCKMATVSLKLLVDNSTEKVIFAEAGKDFVDFLFGLLEIPLGSLLNLLAKERMCESWSLTKVYESVNKLGNEYLQHDRTKKSLLNPDMPFSNTKGTPLMQQLGYQKSQSSSSSFSFGSSRIDDRKEMDGYVKGSVTYMISDDLTVKPMSSISTISLINSLGVKDIGTLEEKIVDIDMKKALELVRTSFGSSTVLTDVFVEKTMKKCEIVD</sequence>
<organism evidence="1 2">
    <name type="scientific">Heracleum sosnowskyi</name>
    <dbReference type="NCBI Taxonomy" id="360622"/>
    <lineage>
        <taxon>Eukaryota</taxon>
        <taxon>Viridiplantae</taxon>
        <taxon>Streptophyta</taxon>
        <taxon>Embryophyta</taxon>
        <taxon>Tracheophyta</taxon>
        <taxon>Spermatophyta</taxon>
        <taxon>Magnoliopsida</taxon>
        <taxon>eudicotyledons</taxon>
        <taxon>Gunneridae</taxon>
        <taxon>Pentapetalae</taxon>
        <taxon>asterids</taxon>
        <taxon>campanulids</taxon>
        <taxon>Apiales</taxon>
        <taxon>Apiaceae</taxon>
        <taxon>Apioideae</taxon>
        <taxon>apioid superclade</taxon>
        <taxon>Tordylieae</taxon>
        <taxon>Tordyliinae</taxon>
        <taxon>Heracleum</taxon>
    </lineage>
</organism>
<name>A0AAD8HUY2_9APIA</name>
<dbReference type="PANTHER" id="PTHR33103:SF99">
    <property type="entry name" value="DUF674 FAMILY PROTEIN"/>
    <property type="match status" value="1"/>
</dbReference>
<dbReference type="AlphaFoldDB" id="A0AAD8HUY2"/>
<reference evidence="1" key="2">
    <citation type="submission" date="2023-05" db="EMBL/GenBank/DDBJ databases">
        <authorList>
            <person name="Schelkunov M.I."/>
        </authorList>
    </citation>
    <scope>NUCLEOTIDE SEQUENCE</scope>
    <source>
        <strain evidence="1">Hsosn_3</strain>
        <tissue evidence="1">Leaf</tissue>
    </source>
</reference>
<reference evidence="1" key="1">
    <citation type="submission" date="2023-02" db="EMBL/GenBank/DDBJ databases">
        <title>Genome of toxic invasive species Heracleum sosnowskyi carries increased number of genes despite the absence of recent whole-genome duplications.</title>
        <authorList>
            <person name="Schelkunov M."/>
            <person name="Shtratnikova V."/>
            <person name="Makarenko M."/>
            <person name="Klepikova A."/>
            <person name="Omelchenko D."/>
            <person name="Novikova G."/>
            <person name="Obukhova E."/>
            <person name="Bogdanov V."/>
            <person name="Penin A."/>
            <person name="Logacheva M."/>
        </authorList>
    </citation>
    <scope>NUCLEOTIDE SEQUENCE</scope>
    <source>
        <strain evidence="1">Hsosn_3</strain>
        <tissue evidence="1">Leaf</tissue>
    </source>
</reference>
<evidence type="ECO:0000313" key="1">
    <source>
        <dbReference type="EMBL" id="KAK1373700.1"/>
    </source>
</evidence>
<dbReference type="Proteomes" id="UP001237642">
    <property type="component" value="Unassembled WGS sequence"/>
</dbReference>
<accession>A0AAD8HUY2</accession>
<gene>
    <name evidence="1" type="ORF">POM88_029893</name>
</gene>
<dbReference type="Pfam" id="PF05056">
    <property type="entry name" value="DUF674"/>
    <property type="match status" value="2"/>
</dbReference>
<evidence type="ECO:0000313" key="2">
    <source>
        <dbReference type="Proteomes" id="UP001237642"/>
    </source>
</evidence>
<keyword evidence="2" id="KW-1185">Reference proteome</keyword>